<evidence type="ECO:0000313" key="3">
    <source>
        <dbReference type="EMBL" id="MFD2091135.1"/>
    </source>
</evidence>
<sequence length="253" mass="27780">MDPATAPRITLLDGFSLRLGGSGPGTAVGVLPHGVQRLVAHLCLTERSARAAIAGHLWPDVPEEHAHGSLRSALWRLHKTVPGLIETSRNAMRLAPGVRVDIRELRDWARGALDPRLGADDVVVPPAELRGDLLPGWYDDWVLLERERLRQLLMHSLEAMAVKLTDAGRHGEALQVAYSAARLEPLRESAHRTVVRVHLAEGNVAEARRAYDLFRELLADELGVVPSDQMARMIPEIPRPRRSSRPAQGDGVG</sequence>
<dbReference type="InterPro" id="IPR005158">
    <property type="entry name" value="BTAD"/>
</dbReference>
<accession>A0ABW4X9F0</accession>
<evidence type="ECO:0000256" key="1">
    <source>
        <dbReference type="SAM" id="MobiDB-lite"/>
    </source>
</evidence>
<reference evidence="4" key="1">
    <citation type="journal article" date="2019" name="Int. J. Syst. Evol. Microbiol.">
        <title>The Global Catalogue of Microorganisms (GCM) 10K type strain sequencing project: providing services to taxonomists for standard genome sequencing and annotation.</title>
        <authorList>
            <consortium name="The Broad Institute Genomics Platform"/>
            <consortium name="The Broad Institute Genome Sequencing Center for Infectious Disease"/>
            <person name="Wu L."/>
            <person name="Ma J."/>
        </authorList>
    </citation>
    <scope>NUCLEOTIDE SEQUENCE [LARGE SCALE GENOMIC DNA]</scope>
    <source>
        <strain evidence="4">JCM 3338</strain>
    </source>
</reference>
<dbReference type="InterPro" id="IPR011990">
    <property type="entry name" value="TPR-like_helical_dom_sf"/>
</dbReference>
<dbReference type="SMART" id="SM01043">
    <property type="entry name" value="BTAD"/>
    <property type="match status" value="1"/>
</dbReference>
<protein>
    <submittedName>
        <fullName evidence="3">BTAD domain-containing putative transcriptional regulator</fullName>
    </submittedName>
</protein>
<evidence type="ECO:0000313" key="4">
    <source>
        <dbReference type="Proteomes" id="UP001597402"/>
    </source>
</evidence>
<feature type="region of interest" description="Disordered" evidence="1">
    <location>
        <begin position="234"/>
        <end position="253"/>
    </location>
</feature>
<comment type="caution">
    <text evidence="3">The sequence shown here is derived from an EMBL/GenBank/DDBJ whole genome shotgun (WGS) entry which is preliminary data.</text>
</comment>
<gene>
    <name evidence="3" type="ORF">ACFSHS_06055</name>
</gene>
<keyword evidence="4" id="KW-1185">Reference proteome</keyword>
<proteinExistence type="predicted"/>
<name>A0ABW4X9F0_9ACTN</name>
<dbReference type="PANTHER" id="PTHR35807">
    <property type="entry name" value="TRANSCRIPTIONAL REGULATOR REDD-RELATED"/>
    <property type="match status" value="1"/>
</dbReference>
<dbReference type="Gene3D" id="1.25.40.10">
    <property type="entry name" value="Tetratricopeptide repeat domain"/>
    <property type="match status" value="1"/>
</dbReference>
<dbReference type="SUPFAM" id="SSF48452">
    <property type="entry name" value="TPR-like"/>
    <property type="match status" value="1"/>
</dbReference>
<feature type="domain" description="Bacterial transcriptional activator" evidence="2">
    <location>
        <begin position="100"/>
        <end position="238"/>
    </location>
</feature>
<evidence type="ECO:0000259" key="2">
    <source>
        <dbReference type="SMART" id="SM01043"/>
    </source>
</evidence>
<organism evidence="3 4">
    <name type="scientific">Blastococcus deserti</name>
    <dbReference type="NCBI Taxonomy" id="2259033"/>
    <lineage>
        <taxon>Bacteria</taxon>
        <taxon>Bacillati</taxon>
        <taxon>Actinomycetota</taxon>
        <taxon>Actinomycetes</taxon>
        <taxon>Geodermatophilales</taxon>
        <taxon>Geodermatophilaceae</taxon>
        <taxon>Blastococcus</taxon>
    </lineage>
</organism>
<dbReference type="Pfam" id="PF03704">
    <property type="entry name" value="BTAD"/>
    <property type="match status" value="1"/>
</dbReference>
<dbReference type="RefSeq" id="WP_376873082.1">
    <property type="nucleotide sequence ID" value="NZ_JBHUHP010000004.1"/>
</dbReference>
<dbReference type="Proteomes" id="UP001597402">
    <property type="component" value="Unassembled WGS sequence"/>
</dbReference>
<dbReference type="EMBL" id="JBHUHP010000004">
    <property type="protein sequence ID" value="MFD2091135.1"/>
    <property type="molecule type" value="Genomic_DNA"/>
</dbReference>
<dbReference type="InterPro" id="IPR051677">
    <property type="entry name" value="AfsR-DnrI-RedD_regulator"/>
</dbReference>